<name>A0ABT3V9S1_9ACTN</name>
<keyword evidence="1" id="KW-0444">Lipid biosynthesis</keyword>
<evidence type="ECO:0000256" key="3">
    <source>
        <dbReference type="ARBA" id="ARBA00022679"/>
    </source>
</evidence>
<feature type="domain" description="UDP N-acetylglucosamine O-acyltransferase C-terminal" evidence="8">
    <location>
        <begin position="188"/>
        <end position="228"/>
    </location>
</feature>
<dbReference type="RefSeq" id="WP_267029081.1">
    <property type="nucleotide sequence ID" value="NZ_JAIFZO010000002.1"/>
</dbReference>
<dbReference type="InterPro" id="IPR011004">
    <property type="entry name" value="Trimer_LpxA-like_sf"/>
</dbReference>
<dbReference type="Pfam" id="PF13720">
    <property type="entry name" value="Acetyltransf_11"/>
    <property type="match status" value="1"/>
</dbReference>
<dbReference type="PROSITE" id="PS00101">
    <property type="entry name" value="HEXAPEP_TRANSFERASES"/>
    <property type="match status" value="1"/>
</dbReference>
<dbReference type="NCBIfam" id="TIGR01852">
    <property type="entry name" value="lipid_A_lpxA"/>
    <property type="match status" value="1"/>
</dbReference>
<dbReference type="EC" id="2.3.1.129" evidence="9"/>
<evidence type="ECO:0000259" key="8">
    <source>
        <dbReference type="Pfam" id="PF13720"/>
    </source>
</evidence>
<protein>
    <submittedName>
        <fullName evidence="9">Acyl-ACP--UDP-N-acetylglucosamine O-acyltransferase</fullName>
        <ecNumber evidence="9">2.3.1.129</ecNumber>
    </submittedName>
</protein>
<gene>
    <name evidence="9" type="primary">lpxA</name>
    <name evidence="9" type="ORF">K3769_28225</name>
</gene>
<dbReference type="PANTHER" id="PTHR43480:SF1">
    <property type="entry name" value="ACYL-[ACYL-CARRIER-PROTEIN]--UDP-N-ACETYLGLUCOSAMINE O-ACYLTRANSFERASE, MITOCHONDRIAL-RELATED"/>
    <property type="match status" value="1"/>
</dbReference>
<sequence>MWQDAEQRGDDDPAVHIHPSACVAPGAVLGAGVRVGPFAVVEEGAELGDGVRVRAHAVVHGSATLGAGAVVGVHAVVGGDPQDLRFDARVATRAVLGPGTVLGEGATVHRSTGREPTRTGSDCLLMGNTHVGHDCVLGDGVVVSQLSALGGHVRVGDHAVIGGGSGVVQWVRIGRLAMVGAMTKVERDVLPFTVVDGVPARQRGLNHVGMRRHGVPAAEQNALRRHFDGFTGFADFTAAGPGMPDAGELMPELREFLAGPSRRGTTPVAPRSRPARDA</sequence>
<dbReference type="InterPro" id="IPR018357">
    <property type="entry name" value="Hexapep_transf_CS"/>
</dbReference>
<dbReference type="SUPFAM" id="SSF51161">
    <property type="entry name" value="Trimeric LpxA-like enzymes"/>
    <property type="match status" value="1"/>
</dbReference>
<proteinExistence type="predicted"/>
<organism evidence="9 10">
    <name type="scientific">Streptomyces ortus</name>
    <dbReference type="NCBI Taxonomy" id="2867268"/>
    <lineage>
        <taxon>Bacteria</taxon>
        <taxon>Bacillati</taxon>
        <taxon>Actinomycetota</taxon>
        <taxon>Actinomycetes</taxon>
        <taxon>Kitasatosporales</taxon>
        <taxon>Streptomycetaceae</taxon>
        <taxon>Streptomyces</taxon>
    </lineage>
</organism>
<feature type="region of interest" description="Disordered" evidence="7">
    <location>
        <begin position="258"/>
        <end position="278"/>
    </location>
</feature>
<evidence type="ECO:0000256" key="1">
    <source>
        <dbReference type="ARBA" id="ARBA00022516"/>
    </source>
</evidence>
<dbReference type="Gene3D" id="2.160.10.10">
    <property type="entry name" value="Hexapeptide repeat proteins"/>
    <property type="match status" value="1"/>
</dbReference>
<evidence type="ECO:0000313" key="9">
    <source>
        <dbReference type="EMBL" id="MCX4236588.1"/>
    </source>
</evidence>
<evidence type="ECO:0000256" key="7">
    <source>
        <dbReference type="SAM" id="MobiDB-lite"/>
    </source>
</evidence>
<accession>A0ABT3V9S1</accession>
<keyword evidence="2" id="KW-0441">Lipid A biosynthesis</keyword>
<dbReference type="GO" id="GO:0008780">
    <property type="term" value="F:acyl-[acyl-carrier-protein]-UDP-N-acetylglucosamine O-acyltransferase activity"/>
    <property type="evidence" value="ECO:0007669"/>
    <property type="project" value="UniProtKB-EC"/>
</dbReference>
<dbReference type="EMBL" id="JAIFZO010000002">
    <property type="protein sequence ID" value="MCX4236588.1"/>
    <property type="molecule type" value="Genomic_DNA"/>
</dbReference>
<evidence type="ECO:0000256" key="5">
    <source>
        <dbReference type="ARBA" id="ARBA00023098"/>
    </source>
</evidence>
<evidence type="ECO:0000313" key="10">
    <source>
        <dbReference type="Proteomes" id="UP001165590"/>
    </source>
</evidence>
<dbReference type="InterPro" id="IPR010137">
    <property type="entry name" value="Lipid_A_LpxA"/>
</dbReference>
<keyword evidence="6 9" id="KW-0012">Acyltransferase</keyword>
<dbReference type="PANTHER" id="PTHR43480">
    <property type="entry name" value="ACYL-[ACYL-CARRIER-PROTEIN]--UDP-N-ACETYLGLUCOSAMINE O-ACYLTRANSFERASE"/>
    <property type="match status" value="1"/>
</dbReference>
<keyword evidence="3 9" id="KW-0808">Transferase</keyword>
<reference evidence="9" key="1">
    <citation type="journal article" date="2022" name="bioRxiv">
        <title>Discovery and biosynthetic assessment of Streptomyces ortus sp nov. isolated from a deep-sea sponge.</title>
        <authorList>
            <person name="Williams S.E."/>
        </authorList>
    </citation>
    <scope>NUCLEOTIDE SEQUENCE</scope>
    <source>
        <strain evidence="9">A15ISP2-DRY2</strain>
    </source>
</reference>
<comment type="caution">
    <text evidence="9">The sequence shown here is derived from an EMBL/GenBank/DDBJ whole genome shotgun (WGS) entry which is preliminary data.</text>
</comment>
<evidence type="ECO:0000256" key="4">
    <source>
        <dbReference type="ARBA" id="ARBA00022737"/>
    </source>
</evidence>
<keyword evidence="5" id="KW-0443">Lipid metabolism</keyword>
<dbReference type="InterPro" id="IPR029098">
    <property type="entry name" value="Acetyltransf_C"/>
</dbReference>
<dbReference type="NCBIfam" id="NF003657">
    <property type="entry name" value="PRK05289.1"/>
    <property type="match status" value="1"/>
</dbReference>
<evidence type="ECO:0000256" key="6">
    <source>
        <dbReference type="ARBA" id="ARBA00023315"/>
    </source>
</evidence>
<keyword evidence="4" id="KW-0677">Repeat</keyword>
<dbReference type="Proteomes" id="UP001165590">
    <property type="component" value="Unassembled WGS sequence"/>
</dbReference>
<evidence type="ECO:0000256" key="2">
    <source>
        <dbReference type="ARBA" id="ARBA00022556"/>
    </source>
</evidence>
<keyword evidence="10" id="KW-1185">Reference proteome</keyword>